<gene>
    <name evidence="2" type="ORF">CEXT_701101</name>
</gene>
<reference evidence="2 3" key="1">
    <citation type="submission" date="2021-06" db="EMBL/GenBank/DDBJ databases">
        <title>Caerostris extrusa draft genome.</title>
        <authorList>
            <person name="Kono N."/>
            <person name="Arakawa K."/>
        </authorList>
    </citation>
    <scope>NUCLEOTIDE SEQUENCE [LARGE SCALE GENOMIC DNA]</scope>
</reference>
<dbReference type="AlphaFoldDB" id="A0AAV4NSZ1"/>
<name>A0AAV4NSZ1_CAEEX</name>
<keyword evidence="3" id="KW-1185">Reference proteome</keyword>
<organism evidence="2 3">
    <name type="scientific">Caerostris extrusa</name>
    <name type="common">Bark spider</name>
    <name type="synonym">Caerostris bankana</name>
    <dbReference type="NCBI Taxonomy" id="172846"/>
    <lineage>
        <taxon>Eukaryota</taxon>
        <taxon>Metazoa</taxon>
        <taxon>Ecdysozoa</taxon>
        <taxon>Arthropoda</taxon>
        <taxon>Chelicerata</taxon>
        <taxon>Arachnida</taxon>
        <taxon>Araneae</taxon>
        <taxon>Araneomorphae</taxon>
        <taxon>Entelegynae</taxon>
        <taxon>Araneoidea</taxon>
        <taxon>Araneidae</taxon>
        <taxon>Caerostris</taxon>
    </lineage>
</organism>
<comment type="caution">
    <text evidence="2">The sequence shown here is derived from an EMBL/GenBank/DDBJ whole genome shotgun (WGS) entry which is preliminary data.</text>
</comment>
<feature type="region of interest" description="Disordered" evidence="1">
    <location>
        <begin position="1"/>
        <end position="27"/>
    </location>
</feature>
<accession>A0AAV4NSZ1</accession>
<evidence type="ECO:0000313" key="2">
    <source>
        <dbReference type="EMBL" id="GIX87977.1"/>
    </source>
</evidence>
<evidence type="ECO:0000256" key="1">
    <source>
        <dbReference type="SAM" id="MobiDB-lite"/>
    </source>
</evidence>
<protein>
    <submittedName>
        <fullName evidence="2">Uncharacterized protein</fullName>
    </submittedName>
</protein>
<dbReference type="EMBL" id="BPLR01003726">
    <property type="protein sequence ID" value="GIX87977.1"/>
    <property type="molecule type" value="Genomic_DNA"/>
</dbReference>
<proteinExistence type="predicted"/>
<evidence type="ECO:0000313" key="3">
    <source>
        <dbReference type="Proteomes" id="UP001054945"/>
    </source>
</evidence>
<dbReference type="Proteomes" id="UP001054945">
    <property type="component" value="Unassembled WGS sequence"/>
</dbReference>
<sequence>MTRFNKQIKRNYESNKRRYPSVCGTSLPRFKQSPLAATGSQLSPKTPHTAHNEIRNLLSGWKLTMQIGSAQRGDIRANRATLLSTGLSEERSSDCPTDFR</sequence>